<gene>
    <name evidence="2" type="ORF">GCM10009744_15990</name>
</gene>
<dbReference type="RefSeq" id="WP_344112018.1">
    <property type="nucleotide sequence ID" value="NZ_BAAANE010000004.1"/>
</dbReference>
<evidence type="ECO:0008006" key="4">
    <source>
        <dbReference type="Google" id="ProtNLM"/>
    </source>
</evidence>
<proteinExistence type="predicted"/>
<evidence type="ECO:0000313" key="2">
    <source>
        <dbReference type="EMBL" id="GAA1628859.1"/>
    </source>
</evidence>
<dbReference type="NCBIfam" id="TIGR03544">
    <property type="entry name" value="DivI1A_domain"/>
    <property type="match status" value="1"/>
</dbReference>
<dbReference type="EMBL" id="BAAANE010000004">
    <property type="protein sequence ID" value="GAA1628859.1"/>
    <property type="molecule type" value="Genomic_DNA"/>
</dbReference>
<sequence>MWFFGLIVVLLIGAVAVVASGRWGAMGPAYDDRPDMSVPARQALTSDDIETARFGVGLRGYRMDEVDTLLERVAREVAERDRRIADLERAVTPIVHGPEGAGFTSRHTYDSDEFDDTGYQKPIMVGGDFPEPTPTTPAEPAPEPAQASESATRAHGESEPAGPTQSDAPAQAEAQGQAAVDEPVHLPPPPLIQSLLEEARQQAGGGEAEAEPWFQAKEPPPDHSTSSESPQDAQHTPNGQAAEASEYRPTVEGSESGSNGQGPQDEGDEGLARGRHSAAPDVNVVQRPS</sequence>
<dbReference type="Proteomes" id="UP001501319">
    <property type="component" value="Unassembled WGS sequence"/>
</dbReference>
<evidence type="ECO:0000313" key="3">
    <source>
        <dbReference type="Proteomes" id="UP001501319"/>
    </source>
</evidence>
<accession>A0ABN2F3C0</accession>
<reference evidence="2 3" key="1">
    <citation type="journal article" date="2019" name="Int. J. Syst. Evol. Microbiol.">
        <title>The Global Catalogue of Microorganisms (GCM) 10K type strain sequencing project: providing services to taxonomists for standard genome sequencing and annotation.</title>
        <authorList>
            <consortium name="The Broad Institute Genomics Platform"/>
            <consortium name="The Broad Institute Genome Sequencing Center for Infectious Disease"/>
            <person name="Wu L."/>
            <person name="Ma J."/>
        </authorList>
    </citation>
    <scope>NUCLEOTIDE SEQUENCE [LARGE SCALE GENOMIC DNA]</scope>
    <source>
        <strain evidence="2 3">JCM 14306</strain>
    </source>
</reference>
<feature type="compositionally biased region" description="Pro residues" evidence="1">
    <location>
        <begin position="131"/>
        <end position="143"/>
    </location>
</feature>
<name>A0ABN2F3C0_9ACTN</name>
<feature type="compositionally biased region" description="Polar residues" evidence="1">
    <location>
        <begin position="223"/>
        <end position="239"/>
    </location>
</feature>
<organism evidence="2 3">
    <name type="scientific">Kribbella alba</name>
    <dbReference type="NCBI Taxonomy" id="190197"/>
    <lineage>
        <taxon>Bacteria</taxon>
        <taxon>Bacillati</taxon>
        <taxon>Actinomycetota</taxon>
        <taxon>Actinomycetes</taxon>
        <taxon>Propionibacteriales</taxon>
        <taxon>Kribbellaceae</taxon>
        <taxon>Kribbella</taxon>
    </lineage>
</organism>
<dbReference type="InterPro" id="IPR019933">
    <property type="entry name" value="DivIVA_domain"/>
</dbReference>
<feature type="compositionally biased region" description="Low complexity" evidence="1">
    <location>
        <begin position="168"/>
        <end position="179"/>
    </location>
</feature>
<comment type="caution">
    <text evidence="2">The sequence shown here is derived from an EMBL/GenBank/DDBJ whole genome shotgun (WGS) entry which is preliminary data.</text>
</comment>
<feature type="compositionally biased region" description="Polar residues" evidence="1">
    <location>
        <begin position="253"/>
        <end position="262"/>
    </location>
</feature>
<feature type="region of interest" description="Disordered" evidence="1">
    <location>
        <begin position="98"/>
        <end position="289"/>
    </location>
</feature>
<keyword evidence="3" id="KW-1185">Reference proteome</keyword>
<dbReference type="Gene3D" id="6.10.250.660">
    <property type="match status" value="1"/>
</dbReference>
<protein>
    <recommendedName>
        <fullName evidence="4">DivIVA domain-containing protein</fullName>
    </recommendedName>
</protein>
<evidence type="ECO:0000256" key="1">
    <source>
        <dbReference type="SAM" id="MobiDB-lite"/>
    </source>
</evidence>